<dbReference type="AlphaFoldDB" id="A0A447IH72"/>
<organism evidence="1 2">
    <name type="scientific">Devosia equisanguinis</name>
    <dbReference type="NCBI Taxonomy" id="2490941"/>
    <lineage>
        <taxon>Bacteria</taxon>
        <taxon>Pseudomonadati</taxon>
        <taxon>Pseudomonadota</taxon>
        <taxon>Alphaproteobacteria</taxon>
        <taxon>Hyphomicrobiales</taxon>
        <taxon>Devosiaceae</taxon>
        <taxon>Devosia</taxon>
    </lineage>
</organism>
<dbReference type="NCBIfam" id="NF038032">
    <property type="entry name" value="CehA_McbA_metalo"/>
    <property type="match status" value="1"/>
</dbReference>
<protein>
    <submittedName>
        <fullName evidence="1">PHP domain protein</fullName>
    </submittedName>
</protein>
<dbReference type="GO" id="GO:0004534">
    <property type="term" value="F:5'-3' RNA exonuclease activity"/>
    <property type="evidence" value="ECO:0007669"/>
    <property type="project" value="TreeGrafter"/>
</dbReference>
<accession>A0A447IH72</accession>
<dbReference type="InterPro" id="IPR052018">
    <property type="entry name" value="PHP_domain"/>
</dbReference>
<dbReference type="GO" id="GO:0035312">
    <property type="term" value="F:5'-3' DNA exonuclease activity"/>
    <property type="evidence" value="ECO:0007669"/>
    <property type="project" value="TreeGrafter"/>
</dbReference>
<dbReference type="Gene3D" id="3.20.20.140">
    <property type="entry name" value="Metal-dependent hydrolases"/>
    <property type="match status" value="1"/>
</dbReference>
<evidence type="ECO:0000313" key="1">
    <source>
        <dbReference type="EMBL" id="VDS06821.1"/>
    </source>
</evidence>
<dbReference type="RefSeq" id="WP_223214299.1">
    <property type="nucleotide sequence ID" value="NZ_UZWD01000076.1"/>
</dbReference>
<evidence type="ECO:0000313" key="2">
    <source>
        <dbReference type="Proteomes" id="UP000268844"/>
    </source>
</evidence>
<dbReference type="Proteomes" id="UP000268844">
    <property type="component" value="Unassembled WGS sequence"/>
</dbReference>
<reference evidence="1 2" key="1">
    <citation type="submission" date="2018-12" db="EMBL/GenBank/DDBJ databases">
        <authorList>
            <person name="Criscuolo A."/>
        </authorList>
    </citation>
    <scope>NUCLEOTIDE SEQUENCE [LARGE SCALE GENOMIC DNA]</scope>
    <source>
        <strain evidence="1">ACIP1116281</strain>
    </source>
</reference>
<keyword evidence="2" id="KW-1185">Reference proteome</keyword>
<dbReference type="PANTHER" id="PTHR42924:SF3">
    <property type="entry name" value="POLYMERASE_HISTIDINOL PHOSPHATASE N-TERMINAL DOMAIN-CONTAINING PROTEIN"/>
    <property type="match status" value="1"/>
</dbReference>
<dbReference type="PANTHER" id="PTHR42924">
    <property type="entry name" value="EXONUCLEASE"/>
    <property type="match status" value="1"/>
</dbReference>
<sequence length="380" mass="42274">MGDEGVGFQPHQNIVGDALVADDFGVENGVWLKGDWHMHCRHSTDSSNNPQSRIITFAEKLGFDYLAITDHDVHVQGAVAQNTWADPEYTSETVLLFYGAELTAPRGHVNILSATPYDHQRIFDARNARDWDLLKLKQELGIHWSANHPHHKNHYGFSFDLADSVEVWNTSIWPKNIPSVRIWDDQLLSGRMIGARGGSDSHHGIPDDPALTTPLTIEGTGNYVGTPTTWIFATDRSKPAILAALEHGRASISANPYNPRVELRADRDGDGRFEMMMGDNAIPTGAPVTFEVRLSDSGIPGANYRVRVIKNRSDFATLLTDATTRSIRFTDTPSPTDRSYYRVEIEGPQAPYPEVPNSMALSQNMVALSNPIYFNFDPTF</sequence>
<dbReference type="EMBL" id="UZWD01000076">
    <property type="protein sequence ID" value="VDS06821.1"/>
    <property type="molecule type" value="Genomic_DNA"/>
</dbReference>
<gene>
    <name evidence="1" type="ORF">DEVEQU_03986</name>
</gene>
<name>A0A447IH72_9HYPH</name>
<proteinExistence type="predicted"/>
<dbReference type="InterPro" id="IPR016195">
    <property type="entry name" value="Pol/histidinol_Pase-like"/>
</dbReference>
<dbReference type="SUPFAM" id="SSF89550">
    <property type="entry name" value="PHP domain-like"/>
    <property type="match status" value="1"/>
</dbReference>